<dbReference type="Proteomes" id="UP001589710">
    <property type="component" value="Unassembled WGS sequence"/>
</dbReference>
<dbReference type="InterPro" id="IPR045652">
    <property type="entry name" value="DUF6397"/>
</dbReference>
<evidence type="ECO:0000313" key="2">
    <source>
        <dbReference type="EMBL" id="MFB9572758.1"/>
    </source>
</evidence>
<proteinExistence type="predicted"/>
<accession>A0ABV5R4J5</accession>
<organism evidence="2 3">
    <name type="scientific">Streptomyces yanii</name>
    <dbReference type="NCBI Taxonomy" id="78510"/>
    <lineage>
        <taxon>Bacteria</taxon>
        <taxon>Bacillati</taxon>
        <taxon>Actinomycetota</taxon>
        <taxon>Actinomycetes</taxon>
        <taxon>Kitasatosporales</taxon>
        <taxon>Streptomycetaceae</taxon>
        <taxon>Streptomyces</taxon>
    </lineage>
</organism>
<feature type="compositionally biased region" description="Basic and acidic residues" evidence="1">
    <location>
        <begin position="27"/>
        <end position="43"/>
    </location>
</feature>
<evidence type="ECO:0000256" key="1">
    <source>
        <dbReference type="SAM" id="MobiDB-lite"/>
    </source>
</evidence>
<reference evidence="2 3" key="1">
    <citation type="submission" date="2024-09" db="EMBL/GenBank/DDBJ databases">
        <authorList>
            <person name="Sun Q."/>
            <person name="Mori K."/>
        </authorList>
    </citation>
    <scope>NUCLEOTIDE SEQUENCE [LARGE SCALE GENOMIC DNA]</scope>
    <source>
        <strain evidence="2 3">JCM 3331</strain>
    </source>
</reference>
<dbReference type="Pfam" id="PF19934">
    <property type="entry name" value="DUF6397"/>
    <property type="match status" value="1"/>
</dbReference>
<name>A0ABV5R4J5_9ACTN</name>
<dbReference type="EMBL" id="JBHMCG010000052">
    <property type="protein sequence ID" value="MFB9572758.1"/>
    <property type="molecule type" value="Genomic_DNA"/>
</dbReference>
<dbReference type="RefSeq" id="WP_386143705.1">
    <property type="nucleotide sequence ID" value="NZ_BAAAXD010000056.1"/>
</dbReference>
<feature type="compositionally biased region" description="Low complexity" evidence="1">
    <location>
        <begin position="1"/>
        <end position="18"/>
    </location>
</feature>
<gene>
    <name evidence="2" type="ORF">ACFFTL_10590</name>
</gene>
<evidence type="ECO:0000313" key="3">
    <source>
        <dbReference type="Proteomes" id="UP001589710"/>
    </source>
</evidence>
<comment type="caution">
    <text evidence="2">The sequence shown here is derived from an EMBL/GenBank/DDBJ whole genome shotgun (WGS) entry which is preliminary data.</text>
</comment>
<feature type="region of interest" description="Disordered" evidence="1">
    <location>
        <begin position="1"/>
        <end position="45"/>
    </location>
</feature>
<feature type="compositionally biased region" description="Basic and acidic residues" evidence="1">
    <location>
        <begin position="286"/>
        <end position="302"/>
    </location>
</feature>
<feature type="region of interest" description="Disordered" evidence="1">
    <location>
        <begin position="286"/>
        <end position="305"/>
    </location>
</feature>
<keyword evidence="3" id="KW-1185">Reference proteome</keyword>
<sequence>MVMTDATRAAAPRAGSRRSQNDPTDIDSTKVDPTKADPTEVGRTEVGATVAAGRAAQELNLKRGEFELAVHLSIVRIAAEQAGGRPRVSREEIDRLRSGDGFPDTLRERVRTVGTAEGARLLGISPVRFTRLARAGCITPVAFHLNRYRAIVWLYLAQELVGFAAEAPQLLTGNSPAWMRTCLDAGTDWRTRNWRSHRIERLLSRTEDPWGRAAVLACALDPVQLAEVVDDPYERAYLRRVQPGPVFGPPGSVAARDTMTHLMRADDPDEILWRRVNLVLELDSARETRPAPHPGDDRRPDPDCSVPVLVSLPAPPPVSDSGPVQVAGLLARLGLRTREVLRRAGEERSSGEAR</sequence>
<protein>
    <submittedName>
        <fullName evidence="2">DUF6397 family protein</fullName>
    </submittedName>
</protein>